<sequence length="127" mass="13905">MPQKSTLSNTRLSIWSRSVFYVPFGFQTTNWLVSAVYQAGQRSAQIAILKVRGRCAEHHEGIAGMDRSETGAAAAACDGSLGSSRRLLPQLLPCVLSSARWRSDFEISTSEKVAQILKMTAIIVSHH</sequence>
<gene>
    <name evidence="1" type="ORF">CDAR_562711</name>
</gene>
<dbReference type="EMBL" id="BPLQ01015714">
    <property type="protein sequence ID" value="GIY90591.1"/>
    <property type="molecule type" value="Genomic_DNA"/>
</dbReference>
<reference evidence="1 2" key="1">
    <citation type="submission" date="2021-06" db="EMBL/GenBank/DDBJ databases">
        <title>Caerostris darwini draft genome.</title>
        <authorList>
            <person name="Kono N."/>
            <person name="Arakawa K."/>
        </authorList>
    </citation>
    <scope>NUCLEOTIDE SEQUENCE [LARGE SCALE GENOMIC DNA]</scope>
</reference>
<comment type="caution">
    <text evidence="1">The sequence shown here is derived from an EMBL/GenBank/DDBJ whole genome shotgun (WGS) entry which is preliminary data.</text>
</comment>
<protein>
    <submittedName>
        <fullName evidence="1">Uncharacterized protein</fullName>
    </submittedName>
</protein>
<dbReference type="AlphaFoldDB" id="A0AAV4X5P5"/>
<proteinExistence type="predicted"/>
<dbReference type="Proteomes" id="UP001054837">
    <property type="component" value="Unassembled WGS sequence"/>
</dbReference>
<organism evidence="1 2">
    <name type="scientific">Caerostris darwini</name>
    <dbReference type="NCBI Taxonomy" id="1538125"/>
    <lineage>
        <taxon>Eukaryota</taxon>
        <taxon>Metazoa</taxon>
        <taxon>Ecdysozoa</taxon>
        <taxon>Arthropoda</taxon>
        <taxon>Chelicerata</taxon>
        <taxon>Arachnida</taxon>
        <taxon>Araneae</taxon>
        <taxon>Araneomorphae</taxon>
        <taxon>Entelegynae</taxon>
        <taxon>Araneoidea</taxon>
        <taxon>Araneidae</taxon>
        <taxon>Caerostris</taxon>
    </lineage>
</organism>
<accession>A0AAV4X5P5</accession>
<name>A0AAV4X5P5_9ARAC</name>
<evidence type="ECO:0000313" key="2">
    <source>
        <dbReference type="Proteomes" id="UP001054837"/>
    </source>
</evidence>
<evidence type="ECO:0000313" key="1">
    <source>
        <dbReference type="EMBL" id="GIY90591.1"/>
    </source>
</evidence>
<keyword evidence="2" id="KW-1185">Reference proteome</keyword>